<protein>
    <submittedName>
        <fullName evidence="5">Uncharacterized protein</fullName>
    </submittedName>
</protein>
<dbReference type="GO" id="GO:0080008">
    <property type="term" value="C:Cul4-RING E3 ubiquitin ligase complex"/>
    <property type="evidence" value="ECO:0007669"/>
    <property type="project" value="TreeGrafter"/>
</dbReference>
<accession>A0A178Z6L4</accession>
<feature type="region of interest" description="Disordered" evidence="4">
    <location>
        <begin position="970"/>
        <end position="1051"/>
    </location>
</feature>
<dbReference type="PROSITE" id="PS50294">
    <property type="entry name" value="WD_REPEATS_REGION"/>
    <property type="match status" value="1"/>
</dbReference>
<feature type="repeat" description="WD" evidence="3">
    <location>
        <begin position="42"/>
        <end position="74"/>
    </location>
</feature>
<evidence type="ECO:0000313" key="5">
    <source>
        <dbReference type="EMBL" id="OAP55409.1"/>
    </source>
</evidence>
<dbReference type="PROSITE" id="PS50082">
    <property type="entry name" value="WD_REPEATS_2"/>
    <property type="match status" value="3"/>
</dbReference>
<dbReference type="SUPFAM" id="SSF50978">
    <property type="entry name" value="WD40 repeat-like"/>
    <property type="match status" value="1"/>
</dbReference>
<sequence length="1079" mass="118544">MGDTFDLRLLKLSLGETRRNRSIKTLYGDKAWVDDLDIVNELGAHTGCVNALCWSTGGNLLASGSDDTYLNIWDYNPPGGTKPFSLNTSVSTGHHANIFSVKFMPHTGDRTVVTCAGDSEVRVFDLEYGGAATLSSSGDAGTRSRRFNKFFPNAKWLNEGNTNCRVYRSHADRAKRIVTESSPYLFMTCSEDGEVRQWDLRQPSSAYPPPSRESRGLTRFRQGSESDSGDAPPPLISYKKYGLDLNSISCAPSQPQYIALGGAHLHCFLHDRRMLGRDLDSEKGQPATRRPTVGSSQDMAMAEATRCVRRFGPNHKRKMGPHDHGHITACKISDANPNELVASWSGDHIYSFDIVKSPDAREADARANEEFQATRLRNVSDRKRKRAKANASSSSLGDAATPSRRLRRVPDDRPEDGHTALLARFADGESELIPIPNASEPAAESPSAHELLLSEAQRSSERVARSLSALRKTLFDFSASLSVDISASMEASPDLTPHTAAFTSALGQCASLLPQMDDVIRTWSYPINPSEEDVTLQNTLRRNRQSSWRFVQAAGCLARTLGGRLQSLGAASDVRLAHFDQVRPAAHEGKNISDESRFCYDFLKAILLWLDGGQSAVLQGFKRPPNVSAESPRFPLDQEDTVQTFVPKLEGYLLDLADDHTPIVDLDTNRFERDETRHVFESQKSAVLAFTRALGNIELVASQGMSETRADLSRPAATIRVMDKGAAARFWGVKVGRSLLMRAAEGVTFDFVNRAFGGIRLHSAGSEMEEERPQEDIDPYEQERVVEAIDIVRTQPGESSSMASRQTARETMEGSVQVDAATGTVIVQVGDEDEDPNESDGSDSDASDSDEDDDGGGAAQRSFFRRRLGFPRYGERTSVNLQVPYSSHTKVYKGHCNTRTVKDVNYYGLNDEYVVSGSDDGNFFIWDRKTCRILNILEGDGEVVNVVQGHPYEPMIACSGIDSTVKIFGPGGGSREREAAEKGIDIANPGGSVHSSLRLGGRRSRRAHLGDDDSDEGEDGNGAVSSNGLTSRRAMHRSYEITSQNDVERRRSAGDTFVTVGSMEELLVRAWIMSSLHMI</sequence>
<dbReference type="STRING" id="1367422.A0A178Z6L4"/>
<dbReference type="InterPro" id="IPR015943">
    <property type="entry name" value="WD40/YVTN_repeat-like_dom_sf"/>
</dbReference>
<dbReference type="AlphaFoldDB" id="A0A178Z6L4"/>
<dbReference type="PANTHER" id="PTHR15574:SF40">
    <property type="entry name" value="WD AND TETRATRICOPEPTIDE REPEATS PROTEIN 1"/>
    <property type="match status" value="1"/>
</dbReference>
<dbReference type="Gene3D" id="2.130.10.10">
    <property type="entry name" value="YVTN repeat-like/Quinoprotein amine dehydrogenase"/>
    <property type="match status" value="3"/>
</dbReference>
<reference evidence="5 6" key="1">
    <citation type="submission" date="2016-04" db="EMBL/GenBank/DDBJ databases">
        <title>Draft genome of Fonsecaea erecta CBS 125763.</title>
        <authorList>
            <person name="Weiss V.A."/>
            <person name="Vicente V.A."/>
            <person name="Raittz R.T."/>
            <person name="Moreno L.F."/>
            <person name="De Souza E.M."/>
            <person name="Pedrosa F.O."/>
            <person name="Steffens M.B."/>
            <person name="Faoro H."/>
            <person name="Tadra-Sfeir M.Z."/>
            <person name="Najafzadeh M.J."/>
            <person name="Felipe M.S."/>
            <person name="Teixeira M."/>
            <person name="Sun J."/>
            <person name="Xi L."/>
            <person name="Gomes R."/>
            <person name="De Azevedo C.M."/>
            <person name="Salgado C.G."/>
            <person name="Da Silva M.B."/>
            <person name="Nascimento M.F."/>
            <person name="Queiroz-Telles F."/>
            <person name="Attili D.S."/>
            <person name="Gorbushina A."/>
        </authorList>
    </citation>
    <scope>NUCLEOTIDE SEQUENCE [LARGE SCALE GENOMIC DNA]</scope>
    <source>
        <strain evidence="5 6">CBS 125763</strain>
    </source>
</reference>
<dbReference type="Proteomes" id="UP000078343">
    <property type="component" value="Unassembled WGS sequence"/>
</dbReference>
<dbReference type="InterPro" id="IPR001680">
    <property type="entry name" value="WD40_rpt"/>
</dbReference>
<feature type="region of interest" description="Disordered" evidence="4">
    <location>
        <begin position="792"/>
        <end position="859"/>
    </location>
</feature>
<dbReference type="InterPro" id="IPR036322">
    <property type="entry name" value="WD40_repeat_dom_sf"/>
</dbReference>
<feature type="repeat" description="WD" evidence="3">
    <location>
        <begin position="167"/>
        <end position="208"/>
    </location>
</feature>
<dbReference type="RefSeq" id="XP_018688776.1">
    <property type="nucleotide sequence ID" value="XM_018841888.1"/>
</dbReference>
<feature type="compositionally biased region" description="Polar residues" evidence="4">
    <location>
        <begin position="796"/>
        <end position="806"/>
    </location>
</feature>
<evidence type="ECO:0000313" key="6">
    <source>
        <dbReference type="Proteomes" id="UP000078343"/>
    </source>
</evidence>
<dbReference type="PANTHER" id="PTHR15574">
    <property type="entry name" value="WD REPEAT DOMAIN-CONTAINING FAMILY"/>
    <property type="match status" value="1"/>
</dbReference>
<evidence type="ECO:0000256" key="3">
    <source>
        <dbReference type="PROSITE-ProRule" id="PRU00221"/>
    </source>
</evidence>
<feature type="region of interest" description="Disordered" evidence="4">
    <location>
        <begin position="200"/>
        <end position="235"/>
    </location>
</feature>
<keyword evidence="6" id="KW-1185">Reference proteome</keyword>
<feature type="repeat" description="WD" evidence="3">
    <location>
        <begin position="91"/>
        <end position="134"/>
    </location>
</feature>
<comment type="caution">
    <text evidence="5">The sequence shown here is derived from an EMBL/GenBank/DDBJ whole genome shotgun (WGS) entry which is preliminary data.</text>
</comment>
<feature type="compositionally biased region" description="Low complexity" evidence="4">
    <location>
        <begin position="990"/>
        <end position="999"/>
    </location>
</feature>
<proteinExistence type="predicted"/>
<feature type="region of interest" description="Disordered" evidence="4">
    <location>
        <begin position="376"/>
        <end position="416"/>
    </location>
</feature>
<dbReference type="OrthoDB" id="4869960at2759"/>
<dbReference type="SMART" id="SM00320">
    <property type="entry name" value="WD40"/>
    <property type="match status" value="7"/>
</dbReference>
<evidence type="ECO:0000256" key="1">
    <source>
        <dbReference type="ARBA" id="ARBA00022574"/>
    </source>
</evidence>
<evidence type="ECO:0000256" key="4">
    <source>
        <dbReference type="SAM" id="MobiDB-lite"/>
    </source>
</evidence>
<dbReference type="InterPro" id="IPR045151">
    <property type="entry name" value="DCAF8"/>
</dbReference>
<dbReference type="GeneID" id="30014550"/>
<feature type="compositionally biased region" description="Basic and acidic residues" evidence="4">
    <location>
        <begin position="974"/>
        <end position="984"/>
    </location>
</feature>
<gene>
    <name evidence="5" type="ORF">AYL99_10382</name>
</gene>
<keyword evidence="2" id="KW-0677">Repeat</keyword>
<dbReference type="GO" id="GO:0045717">
    <property type="term" value="P:negative regulation of fatty acid biosynthetic process"/>
    <property type="evidence" value="ECO:0007669"/>
    <property type="project" value="TreeGrafter"/>
</dbReference>
<feature type="compositionally biased region" description="Acidic residues" evidence="4">
    <location>
        <begin position="830"/>
        <end position="855"/>
    </location>
</feature>
<keyword evidence="1 3" id="KW-0853">WD repeat</keyword>
<evidence type="ECO:0000256" key="2">
    <source>
        <dbReference type="ARBA" id="ARBA00022737"/>
    </source>
</evidence>
<dbReference type="EMBL" id="LVYI01000011">
    <property type="protein sequence ID" value="OAP55409.1"/>
    <property type="molecule type" value="Genomic_DNA"/>
</dbReference>
<name>A0A178Z6L4_9EURO</name>
<organism evidence="5 6">
    <name type="scientific">Fonsecaea erecta</name>
    <dbReference type="NCBI Taxonomy" id="1367422"/>
    <lineage>
        <taxon>Eukaryota</taxon>
        <taxon>Fungi</taxon>
        <taxon>Dikarya</taxon>
        <taxon>Ascomycota</taxon>
        <taxon>Pezizomycotina</taxon>
        <taxon>Eurotiomycetes</taxon>
        <taxon>Chaetothyriomycetidae</taxon>
        <taxon>Chaetothyriales</taxon>
        <taxon>Herpotrichiellaceae</taxon>
        <taxon>Fonsecaea</taxon>
    </lineage>
</organism>
<dbReference type="GO" id="GO:0005737">
    <property type="term" value="C:cytoplasm"/>
    <property type="evidence" value="ECO:0007669"/>
    <property type="project" value="TreeGrafter"/>
</dbReference>
<dbReference type="Pfam" id="PF00400">
    <property type="entry name" value="WD40"/>
    <property type="match status" value="2"/>
</dbReference>
<feature type="region of interest" description="Disordered" evidence="4">
    <location>
        <begin position="279"/>
        <end position="299"/>
    </location>
</feature>